<feature type="domain" description="3-hydroxyacyl-CoA dehydrogenase C-terminal" evidence="5">
    <location>
        <begin position="220"/>
        <end position="304"/>
    </location>
</feature>
<dbReference type="PANTHER" id="PTHR23309">
    <property type="entry name" value="3-HYDROXYACYL-COA DEHYROGENASE"/>
    <property type="match status" value="1"/>
</dbReference>
<evidence type="ECO:0000259" key="6">
    <source>
        <dbReference type="Pfam" id="PF02737"/>
    </source>
</evidence>
<feature type="domain" description="3-hydroxyacyl-CoA dehydrogenase NAD binding" evidence="6">
    <location>
        <begin position="40"/>
        <end position="215"/>
    </location>
</feature>
<dbReference type="Pfam" id="PF00725">
    <property type="entry name" value="3HCDH"/>
    <property type="match status" value="2"/>
</dbReference>
<dbReference type="PANTHER" id="PTHR23309:SF49">
    <property type="entry name" value="PEROXISOMAL BIFUNCTIONAL ENZYME"/>
    <property type="match status" value="1"/>
</dbReference>
<dbReference type="SUPFAM" id="SSF51735">
    <property type="entry name" value="NAD(P)-binding Rossmann-fold domains"/>
    <property type="match status" value="1"/>
</dbReference>
<dbReference type="GO" id="GO:0070403">
    <property type="term" value="F:NAD+ binding"/>
    <property type="evidence" value="ECO:0007669"/>
    <property type="project" value="InterPro"/>
</dbReference>
<dbReference type="EMBL" id="JAFICZ010000001">
    <property type="protein sequence ID" value="MBP1291288.1"/>
    <property type="molecule type" value="Genomic_DNA"/>
</dbReference>
<evidence type="ECO:0000256" key="4">
    <source>
        <dbReference type="ARBA" id="ARBA00023268"/>
    </source>
</evidence>
<dbReference type="AlphaFoldDB" id="A0A8I1Y730"/>
<dbReference type="GO" id="GO:0006635">
    <property type="term" value="P:fatty acid beta-oxidation"/>
    <property type="evidence" value="ECO:0007669"/>
    <property type="project" value="TreeGrafter"/>
</dbReference>
<organism evidence="7 8">
    <name type="scientific">Bradyrhizobium elkanii</name>
    <dbReference type="NCBI Taxonomy" id="29448"/>
    <lineage>
        <taxon>Bacteria</taxon>
        <taxon>Pseudomonadati</taxon>
        <taxon>Pseudomonadota</taxon>
        <taxon>Alphaproteobacteria</taxon>
        <taxon>Hyphomicrobiales</taxon>
        <taxon>Nitrobacteraceae</taxon>
        <taxon>Bradyrhizobium</taxon>
    </lineage>
</organism>
<dbReference type="FunFam" id="3.40.50.720:FF:000009">
    <property type="entry name" value="Fatty oxidation complex, alpha subunit"/>
    <property type="match status" value="1"/>
</dbReference>
<dbReference type="GO" id="GO:0003857">
    <property type="term" value="F:(3S)-3-hydroxyacyl-CoA dehydrogenase (NAD+) activity"/>
    <property type="evidence" value="ECO:0007669"/>
    <property type="project" value="UniProtKB-EC"/>
</dbReference>
<evidence type="ECO:0000256" key="1">
    <source>
        <dbReference type="ARBA" id="ARBA00023002"/>
    </source>
</evidence>
<sequence>MSKREADLSEVQQHILTAERDAARIDGVSADTPRIPIKRVGILGAGTMGGGIAMNFLSIGIPVTIVERDQAALERGIATIRRNYQRAASRGRLAAEDVERALALLTPSLVIDELADSDLIIEAVFENMAVKKDVFRKLDAIARPGAILASNTSRLDIDAIALETRRPEAVIGLHFFSPANVMRLLEIVRGAKTGPSQLATAMDLAGRIGKIAVVSGVCPGFIGNRMLGRRQAQAQRLILEGARPWDVDRVLTEFGFPMGPFQMSDLAGLDLGWRRETSKGESIRDLLCERDRRGQKTSKGYYDYDAERIATPSPEVEALIAEFASSRGYRSRQVADDEILERLLYPMIDEGMRILDEGIAQRASDIDVVWLNGYGWPARTGGPMFWAGRVGIGRIAARLQFHADKFGSDAAPSPRLARSAASAGHAD</sequence>
<dbReference type="InterPro" id="IPR006176">
    <property type="entry name" value="3-OHacyl-CoA_DH_NAD-bd"/>
</dbReference>
<accession>A0A8I1Y730</accession>
<reference evidence="7" key="1">
    <citation type="submission" date="2021-02" db="EMBL/GenBank/DDBJ databases">
        <title>Genomic Encyclopedia of Type Strains, Phase IV (KMG-V): Genome sequencing to study the core and pangenomes of soil and plant-associated prokaryotes.</title>
        <authorList>
            <person name="Whitman W."/>
        </authorList>
    </citation>
    <scope>NUCLEOTIDE SEQUENCE</scope>
    <source>
        <strain evidence="7">USDA 406</strain>
    </source>
</reference>
<keyword evidence="4" id="KW-0511">Multifunctional enzyme</keyword>
<dbReference type="FunFam" id="1.10.1040.50:FF:000006">
    <property type="entry name" value="Peroxisomal bifunctional enzyme"/>
    <property type="match status" value="1"/>
</dbReference>
<dbReference type="Proteomes" id="UP000673383">
    <property type="component" value="Unassembled WGS sequence"/>
</dbReference>
<dbReference type="Pfam" id="PF02737">
    <property type="entry name" value="3HCDH_N"/>
    <property type="match status" value="1"/>
</dbReference>
<protein>
    <submittedName>
        <fullName evidence="7">3-hydroxyacyl-CoA dehydrogenase</fullName>
        <ecNumber evidence="7">1.1.1.35</ecNumber>
    </submittedName>
</protein>
<name>A0A8I1Y730_BRAEL</name>
<evidence type="ECO:0000313" key="8">
    <source>
        <dbReference type="Proteomes" id="UP000673383"/>
    </source>
</evidence>
<evidence type="ECO:0000256" key="3">
    <source>
        <dbReference type="ARBA" id="ARBA00023239"/>
    </source>
</evidence>
<proteinExistence type="predicted"/>
<evidence type="ECO:0000259" key="5">
    <source>
        <dbReference type="Pfam" id="PF00725"/>
    </source>
</evidence>
<evidence type="ECO:0000256" key="2">
    <source>
        <dbReference type="ARBA" id="ARBA00023235"/>
    </source>
</evidence>
<dbReference type="GO" id="GO:0016853">
    <property type="term" value="F:isomerase activity"/>
    <property type="evidence" value="ECO:0007669"/>
    <property type="project" value="UniProtKB-KW"/>
</dbReference>
<keyword evidence="3" id="KW-0456">Lyase</keyword>
<dbReference type="Gene3D" id="1.10.1040.50">
    <property type="match status" value="1"/>
</dbReference>
<dbReference type="InterPro" id="IPR006108">
    <property type="entry name" value="3HC_DH_C"/>
</dbReference>
<evidence type="ECO:0000313" key="7">
    <source>
        <dbReference type="EMBL" id="MBP1291288.1"/>
    </source>
</evidence>
<dbReference type="SUPFAM" id="SSF48179">
    <property type="entry name" value="6-phosphogluconate dehydrogenase C-terminal domain-like"/>
    <property type="match status" value="2"/>
</dbReference>
<comment type="caution">
    <text evidence="7">The sequence shown here is derived from an EMBL/GenBank/DDBJ whole genome shotgun (WGS) entry which is preliminary data.</text>
</comment>
<dbReference type="Gene3D" id="3.40.50.720">
    <property type="entry name" value="NAD(P)-binding Rossmann-like Domain"/>
    <property type="match status" value="1"/>
</dbReference>
<keyword evidence="2" id="KW-0413">Isomerase</keyword>
<feature type="domain" description="3-hydroxyacyl-CoA dehydrogenase C-terminal" evidence="5">
    <location>
        <begin position="339"/>
        <end position="425"/>
    </location>
</feature>
<dbReference type="RefSeq" id="WP_172648814.1">
    <property type="nucleotide sequence ID" value="NZ_JAFICZ010000001.1"/>
</dbReference>
<dbReference type="GO" id="GO:0016829">
    <property type="term" value="F:lyase activity"/>
    <property type="evidence" value="ECO:0007669"/>
    <property type="project" value="UniProtKB-KW"/>
</dbReference>
<dbReference type="InterPro" id="IPR036291">
    <property type="entry name" value="NAD(P)-bd_dom_sf"/>
</dbReference>
<dbReference type="InterPro" id="IPR008927">
    <property type="entry name" value="6-PGluconate_DH-like_C_sf"/>
</dbReference>
<dbReference type="EC" id="1.1.1.35" evidence="7"/>
<keyword evidence="1 7" id="KW-0560">Oxidoreductase</keyword>
<gene>
    <name evidence="7" type="ORF">JOH49_001041</name>
</gene>